<accession>A0A914CHW4</accession>
<sequence length="87" mass="9844">MKFDLIFVVLSLFISDAFGKVIKECEEKSIKLADLRCTSGQGIKTLLESISHNSFDFFKYTDIIVEGYSNASICGNYCNENEVLFEI</sequence>
<evidence type="ECO:0000256" key="1">
    <source>
        <dbReference type="SAM" id="SignalP"/>
    </source>
</evidence>
<feature type="chain" id="PRO_5038079782" evidence="1">
    <location>
        <begin position="20"/>
        <end position="87"/>
    </location>
</feature>
<dbReference type="WBParaSite" id="ACRNAN_scaffold1099.g9047.t1">
    <property type="protein sequence ID" value="ACRNAN_scaffold1099.g9047.t1"/>
    <property type="gene ID" value="ACRNAN_scaffold1099.g9047"/>
</dbReference>
<organism evidence="2 3">
    <name type="scientific">Acrobeloides nanus</name>
    <dbReference type="NCBI Taxonomy" id="290746"/>
    <lineage>
        <taxon>Eukaryota</taxon>
        <taxon>Metazoa</taxon>
        <taxon>Ecdysozoa</taxon>
        <taxon>Nematoda</taxon>
        <taxon>Chromadorea</taxon>
        <taxon>Rhabditida</taxon>
        <taxon>Tylenchina</taxon>
        <taxon>Cephalobomorpha</taxon>
        <taxon>Cephaloboidea</taxon>
        <taxon>Cephalobidae</taxon>
        <taxon>Acrobeloides</taxon>
    </lineage>
</organism>
<dbReference type="AlphaFoldDB" id="A0A914CHW4"/>
<reference evidence="3" key="1">
    <citation type="submission" date="2022-11" db="UniProtKB">
        <authorList>
            <consortium name="WormBaseParasite"/>
        </authorList>
    </citation>
    <scope>IDENTIFICATION</scope>
</reference>
<proteinExistence type="predicted"/>
<keyword evidence="2" id="KW-1185">Reference proteome</keyword>
<keyword evidence="1" id="KW-0732">Signal</keyword>
<evidence type="ECO:0000313" key="3">
    <source>
        <dbReference type="WBParaSite" id="ACRNAN_scaffold1099.g9047.t1"/>
    </source>
</evidence>
<name>A0A914CHW4_9BILA</name>
<protein>
    <submittedName>
        <fullName evidence="3">Uncharacterized protein</fullName>
    </submittedName>
</protein>
<dbReference type="Proteomes" id="UP000887540">
    <property type="component" value="Unplaced"/>
</dbReference>
<evidence type="ECO:0000313" key="2">
    <source>
        <dbReference type="Proteomes" id="UP000887540"/>
    </source>
</evidence>
<feature type="signal peptide" evidence="1">
    <location>
        <begin position="1"/>
        <end position="19"/>
    </location>
</feature>